<reference evidence="1 2" key="2">
    <citation type="journal article" date="2009" name="Nat. Biotechnol.">
        <title>Improved genome annotation for Zymomonas mobilis.</title>
        <authorList>
            <person name="Yang S."/>
            <person name="Pappas K.M."/>
            <person name="Hauser L.J."/>
            <person name="Land M.L."/>
            <person name="Chen G.L."/>
            <person name="Hurst G.B."/>
            <person name="Pan C."/>
            <person name="Kouvelis V.N."/>
            <person name="Typas M.A."/>
            <person name="Pelletier D.A."/>
            <person name="Klingeman D.M."/>
            <person name="Chang Y.J."/>
            <person name="Samatova N.F."/>
            <person name="Brown S.D."/>
        </authorList>
    </citation>
    <scope>NUCLEOTIDE SEQUENCE [LARGE SCALE GENOMIC DNA]</scope>
    <source>
        <strain evidence="2">ATCC 31821 / ZM4 / CP4</strain>
    </source>
</reference>
<dbReference type="HOGENOM" id="CLU_1854467_0_0_5"/>
<dbReference type="EMBL" id="AE008692">
    <property type="protein sequence ID" value="ADB28960.1"/>
    <property type="molecule type" value="Genomic_DNA"/>
</dbReference>
<accession>D2N0V8</accession>
<sequence length="155" mass="17059">MNNKDPMISGEKPILAQSLLNFLNSQPQNPSDRYRYKPSDNRYNDDNACTLDIGGEINHHVLNIKPVLECKNNNLGAKIYGNYSSVSPPEVGGSLQLNRIPLKPSISLSKALNNSIPYFNIGSSLPINNWGEFKISTSRNQPGGFSGRLGINVPF</sequence>
<dbReference type="Proteomes" id="UP000001173">
    <property type="component" value="Chromosome"/>
</dbReference>
<evidence type="ECO:0000313" key="2">
    <source>
        <dbReference type="Proteomes" id="UP000001173"/>
    </source>
</evidence>
<dbReference type="AlphaFoldDB" id="D2N0V8"/>
<proteinExistence type="predicted"/>
<name>D2N0V8_ZYMMO</name>
<reference evidence="1 2" key="1">
    <citation type="journal article" date="2005" name="Nat. Biotechnol.">
        <title>The genome sequence of the ethanologenic bacterium Zymomonas mobilis ZM4.</title>
        <authorList>
            <person name="Seo J.S."/>
            <person name="Chong H."/>
            <person name="Park H.S."/>
            <person name="Yoon K.O."/>
            <person name="Jung C."/>
            <person name="Kim J.J."/>
            <person name="Hong J.H."/>
            <person name="Kim H."/>
            <person name="Kim J.H."/>
            <person name="Kil J.I."/>
            <person name="Park C.J."/>
            <person name="Oh H.M."/>
            <person name="Lee J.S."/>
            <person name="Jin S.J."/>
            <person name="Um H.W."/>
            <person name="Lee H.J."/>
            <person name="Oh S.J."/>
            <person name="Kim J.Y."/>
            <person name="Kang H.L."/>
            <person name="Lee S.Y."/>
            <person name="Lee K.J."/>
            <person name="Kang H.S."/>
        </authorList>
    </citation>
    <scope>NUCLEOTIDE SEQUENCE [LARGE SCALE GENOMIC DNA]</scope>
    <source>
        <strain evidence="2">ATCC 31821 / ZM4 / CP4</strain>
    </source>
</reference>
<dbReference type="KEGG" id="zmo:ZMO2001"/>
<dbReference type="RefSeq" id="WP_011240212.1">
    <property type="nucleotide sequence ID" value="NC_006526.2"/>
</dbReference>
<protein>
    <submittedName>
        <fullName evidence="1">Uncharacterized protein</fullName>
    </submittedName>
</protein>
<organism evidence="1 2">
    <name type="scientific">Zymomonas mobilis subsp. mobilis (strain ATCC 31821 / ZM4 / CP4)</name>
    <dbReference type="NCBI Taxonomy" id="264203"/>
    <lineage>
        <taxon>Bacteria</taxon>
        <taxon>Pseudomonadati</taxon>
        <taxon>Pseudomonadota</taxon>
        <taxon>Alphaproteobacteria</taxon>
        <taxon>Sphingomonadales</taxon>
        <taxon>Zymomonadaceae</taxon>
        <taxon>Zymomonas</taxon>
    </lineage>
</organism>
<evidence type="ECO:0000313" key="1">
    <source>
        <dbReference type="EMBL" id="ADB28960.1"/>
    </source>
</evidence>
<gene>
    <name evidence="1" type="ordered locus">ZMO2001</name>
</gene>
<dbReference type="STRING" id="264203.ZMO2001"/>
<keyword evidence="2" id="KW-1185">Reference proteome</keyword>